<sequence length="162" mass="17468">MGCTLSAEDKAAVERSKMIDRNLREDGEKAAREVKLLLLGGPLLQSRCVVARLLAPECSAFSNHLKHVAGSELRFWGGAMVLGEMSSGVLSADPHISARLRGCVAALATFSSQDPKYAPLPLAISSSSLTYHSPLKLWPKEEIRIEVTPCLLYPHLPSAVCS</sequence>
<name>A0AB34GGL5_ESCRO</name>
<evidence type="ECO:0000313" key="1">
    <source>
        <dbReference type="EMBL" id="KAJ8778584.1"/>
    </source>
</evidence>
<proteinExistence type="predicted"/>
<evidence type="ECO:0008006" key="3">
    <source>
        <dbReference type="Google" id="ProtNLM"/>
    </source>
</evidence>
<organism evidence="1 2">
    <name type="scientific">Eschrichtius robustus</name>
    <name type="common">California gray whale</name>
    <name type="synonym">Eschrichtius gibbosus</name>
    <dbReference type="NCBI Taxonomy" id="9764"/>
    <lineage>
        <taxon>Eukaryota</taxon>
        <taxon>Metazoa</taxon>
        <taxon>Chordata</taxon>
        <taxon>Craniata</taxon>
        <taxon>Vertebrata</taxon>
        <taxon>Euteleostomi</taxon>
        <taxon>Mammalia</taxon>
        <taxon>Eutheria</taxon>
        <taxon>Laurasiatheria</taxon>
        <taxon>Artiodactyla</taxon>
        <taxon>Whippomorpha</taxon>
        <taxon>Cetacea</taxon>
        <taxon>Mysticeti</taxon>
        <taxon>Eschrichtiidae</taxon>
        <taxon>Eschrichtius</taxon>
    </lineage>
</organism>
<dbReference type="Proteomes" id="UP001159641">
    <property type="component" value="Unassembled WGS sequence"/>
</dbReference>
<gene>
    <name evidence="1" type="ORF">J1605_013261</name>
</gene>
<dbReference type="InterPro" id="IPR027417">
    <property type="entry name" value="P-loop_NTPase"/>
</dbReference>
<accession>A0AB34GGL5</accession>
<reference evidence="1 2" key="1">
    <citation type="submission" date="2022-11" db="EMBL/GenBank/DDBJ databases">
        <title>Whole genome sequence of Eschrichtius robustus ER-17-0199.</title>
        <authorList>
            <person name="Bruniche-Olsen A."/>
            <person name="Black A.N."/>
            <person name="Fields C.J."/>
            <person name="Walden K."/>
            <person name="Dewoody J.A."/>
        </authorList>
    </citation>
    <scope>NUCLEOTIDE SEQUENCE [LARGE SCALE GENOMIC DNA]</scope>
    <source>
        <strain evidence="1">ER-17-0199</strain>
        <tissue evidence="1">Blubber</tissue>
    </source>
</reference>
<protein>
    <recommendedName>
        <fullName evidence="3">Guanine nucleotide-binding protein G(I) subunit alpha-2</fullName>
    </recommendedName>
</protein>
<evidence type="ECO:0000313" key="2">
    <source>
        <dbReference type="Proteomes" id="UP001159641"/>
    </source>
</evidence>
<dbReference type="EMBL" id="JAIQCJ010002240">
    <property type="protein sequence ID" value="KAJ8778584.1"/>
    <property type="molecule type" value="Genomic_DNA"/>
</dbReference>
<keyword evidence="2" id="KW-1185">Reference proteome</keyword>
<comment type="caution">
    <text evidence="1">The sequence shown here is derived from an EMBL/GenBank/DDBJ whole genome shotgun (WGS) entry which is preliminary data.</text>
</comment>
<dbReference type="Gene3D" id="3.40.50.300">
    <property type="entry name" value="P-loop containing nucleotide triphosphate hydrolases"/>
    <property type="match status" value="1"/>
</dbReference>
<dbReference type="AlphaFoldDB" id="A0AB34GGL5"/>